<evidence type="ECO:0000256" key="1">
    <source>
        <dbReference type="ARBA" id="ARBA00022729"/>
    </source>
</evidence>
<dbReference type="EMBL" id="QQBC01000002">
    <property type="protein sequence ID" value="RDI67619.1"/>
    <property type="molecule type" value="Genomic_DNA"/>
</dbReference>
<dbReference type="InterPro" id="IPR036435">
    <property type="entry name" value="Leukocidin/porin_MspA_sf"/>
</dbReference>
<dbReference type="Gene3D" id="2.10.300.10">
    <property type="entry name" value="Porin MspA ribbon domain"/>
    <property type="match status" value="1"/>
</dbReference>
<dbReference type="AlphaFoldDB" id="A0A370IA56"/>
<dbReference type="Pfam" id="PF09203">
    <property type="entry name" value="MspA"/>
    <property type="match status" value="1"/>
</dbReference>
<organism evidence="3 4">
    <name type="scientific">Nocardia pseudobrasiliensis</name>
    <dbReference type="NCBI Taxonomy" id="45979"/>
    <lineage>
        <taxon>Bacteria</taxon>
        <taxon>Bacillati</taxon>
        <taxon>Actinomycetota</taxon>
        <taxon>Actinomycetes</taxon>
        <taxon>Mycobacteriales</taxon>
        <taxon>Nocardiaceae</taxon>
        <taxon>Nocardia</taxon>
    </lineage>
</organism>
<keyword evidence="1 2" id="KW-0732">Signal</keyword>
<evidence type="ECO:0000313" key="3">
    <source>
        <dbReference type="EMBL" id="RDI67619.1"/>
    </source>
</evidence>
<gene>
    <name evidence="3" type="ORF">DFR76_10216</name>
</gene>
<protein>
    <submittedName>
        <fullName evidence="3">MspA protein</fullName>
    </submittedName>
</protein>
<evidence type="ECO:0000256" key="2">
    <source>
        <dbReference type="SAM" id="SignalP"/>
    </source>
</evidence>
<comment type="caution">
    <text evidence="3">The sequence shown here is derived from an EMBL/GenBank/DDBJ whole genome shotgun (WGS) entry which is preliminary data.</text>
</comment>
<dbReference type="InterPro" id="IPR015286">
    <property type="entry name" value="Porin_fam_mycobact-type"/>
</dbReference>
<dbReference type="STRING" id="1210086.GCA_001613105_07511"/>
<reference evidence="3 4" key="1">
    <citation type="submission" date="2018-07" db="EMBL/GenBank/DDBJ databases">
        <title>Genomic Encyclopedia of Type Strains, Phase IV (KMG-IV): sequencing the most valuable type-strain genomes for metagenomic binning, comparative biology and taxonomic classification.</title>
        <authorList>
            <person name="Goeker M."/>
        </authorList>
    </citation>
    <scope>NUCLEOTIDE SEQUENCE [LARGE SCALE GENOMIC DNA]</scope>
    <source>
        <strain evidence="3 4">DSM 44290</strain>
    </source>
</reference>
<name>A0A370IA56_9NOCA</name>
<proteinExistence type="predicted"/>
<dbReference type="Proteomes" id="UP000254869">
    <property type="component" value="Unassembled WGS sequence"/>
</dbReference>
<keyword evidence="4" id="KW-1185">Reference proteome</keyword>
<dbReference type="SUPFAM" id="SSF56959">
    <property type="entry name" value="Leukocidin-like"/>
    <property type="match status" value="1"/>
</dbReference>
<evidence type="ECO:0000313" key="4">
    <source>
        <dbReference type="Proteomes" id="UP000254869"/>
    </source>
</evidence>
<sequence>MNTVKLLSIGRRSIGVFGAAAVIGLAATQPASAEFVDPAAYGLRILHQDSASTMDGFRLMVTEANTSSRSVAPLDGNPLSREAFLSSVAIGQVDGPVGATLAGATLDVGFEVGVPWSLQNIAVDVYTPNLQVNGGVNAGVSVPLTIGPTGPSIGISPQVGAQAGATATVLPSQELVFSVTPGGIDEKSFATLTLTSPLVYLDLSNVHLSVKGALGQVNLRLYVKLTVATTAGQATRMIYSDPITL</sequence>
<feature type="chain" id="PRO_5016704061" evidence="2">
    <location>
        <begin position="34"/>
        <end position="245"/>
    </location>
</feature>
<dbReference type="RefSeq" id="WP_068008290.1">
    <property type="nucleotide sequence ID" value="NZ_QQBC01000002.1"/>
</dbReference>
<dbReference type="Gene3D" id="2.60.40.1650">
    <property type="entry name" value="Porin MspA (Ig-like beta-sandwich domain)"/>
    <property type="match status" value="1"/>
</dbReference>
<accession>A0A370IA56</accession>
<feature type="signal peptide" evidence="2">
    <location>
        <begin position="1"/>
        <end position="33"/>
    </location>
</feature>